<proteinExistence type="predicted"/>
<dbReference type="SMART" id="SM00490">
    <property type="entry name" value="HELICc"/>
    <property type="match status" value="1"/>
</dbReference>
<reference evidence="12" key="1">
    <citation type="submission" date="2020-05" db="EMBL/GenBank/DDBJ databases">
        <title>Phylogenomic resolution of chytrid fungi.</title>
        <authorList>
            <person name="Stajich J.E."/>
            <person name="Amses K."/>
            <person name="Simmons R."/>
            <person name="Seto K."/>
            <person name="Myers J."/>
            <person name="Bonds A."/>
            <person name="Quandt C.A."/>
            <person name="Barry K."/>
            <person name="Liu P."/>
            <person name="Grigoriev I."/>
            <person name="Longcore J.E."/>
            <person name="James T.Y."/>
        </authorList>
    </citation>
    <scope>NUCLEOTIDE SEQUENCE</scope>
    <source>
        <strain evidence="12">JEL0476</strain>
    </source>
</reference>
<dbReference type="FunFam" id="3.40.50.300:FF:000269">
    <property type="entry name" value="ATP-dependent RNA helicase SUPV3L1, mitochondrial"/>
    <property type="match status" value="1"/>
</dbReference>
<dbReference type="EC" id="3.6.4.13" evidence="2"/>
<dbReference type="InterPro" id="IPR027417">
    <property type="entry name" value="P-loop_NTPase"/>
</dbReference>
<evidence type="ECO:0000256" key="3">
    <source>
        <dbReference type="ARBA" id="ARBA00022741"/>
    </source>
</evidence>
<dbReference type="PANTHER" id="PTHR12131:SF1">
    <property type="entry name" value="ATP-DEPENDENT RNA HELICASE SUPV3L1, MITOCHONDRIAL-RELATED"/>
    <property type="match status" value="1"/>
</dbReference>
<evidence type="ECO:0000259" key="11">
    <source>
        <dbReference type="PROSITE" id="PS51194"/>
    </source>
</evidence>
<dbReference type="GO" id="GO:0005524">
    <property type="term" value="F:ATP binding"/>
    <property type="evidence" value="ECO:0007669"/>
    <property type="project" value="UniProtKB-KW"/>
</dbReference>
<feature type="domain" description="Helicase C-terminal" evidence="11">
    <location>
        <begin position="302"/>
        <end position="455"/>
    </location>
</feature>
<evidence type="ECO:0000256" key="8">
    <source>
        <dbReference type="ARBA" id="ARBA00023128"/>
    </source>
</evidence>
<dbReference type="GO" id="GO:0000965">
    <property type="term" value="P:mitochondrial RNA 3'-end processing"/>
    <property type="evidence" value="ECO:0007669"/>
    <property type="project" value="TreeGrafter"/>
</dbReference>
<comment type="caution">
    <text evidence="12">The sequence shown here is derived from an EMBL/GenBank/DDBJ whole genome shotgun (WGS) entry which is preliminary data.</text>
</comment>
<dbReference type="CDD" id="cd18805">
    <property type="entry name" value="SF2_C_suv3"/>
    <property type="match status" value="1"/>
</dbReference>
<dbReference type="InterPro" id="IPR050699">
    <property type="entry name" value="RNA-DNA_Helicase"/>
</dbReference>
<dbReference type="CDD" id="cd17913">
    <property type="entry name" value="DEXQc_Suv3"/>
    <property type="match status" value="1"/>
</dbReference>
<sequence length="652" mass="73701">MKHLEENRVNFKNSNKLLSGKRSGRPSNQQLMKPLKTGLSMAELLNAFSRRSSVYIKCRDLGIDNTLVRKSMKNFVIAVGDGLLPSLEFADLILRQEAGEDIEKRLTSEFLRYISETSPSQFESLDSLVNLGDMLNPPSWFEGARQMKRKIIMHLGPTNSGKTYNALQALKVADSGVYLGPLRLLAHEIYERFNKEGIPCNLITGEDRREFEGVNVSACTVEMASLNRQLDVAIIDEIQMLADNDRGWAWTHALLGLQAKEIHVCGEPTALDLVKRLCDSVGEEYEVKMYERLSPLSVEETSLESNLKALKKGDCLITFSRKNIFLMKKIIEKDTKLKCAVVYGALPPETRSEQAKLFNDPNSKFDILVASDAVGMGLNLNIRRIVFERCEKYNGKEVEPLSVSQTKQIAGRAGRFATTNSQGLVTTLDRGDYKFLKETMEKDIPELKYAGLGASLDIIEKFHFELPHLKLAELLVSSISTDIIEPIKGLSLQDKYQFIVSPAKIGSVHNAFVEDCLFKFAVAKAKVSDCHISDFVKLPAEVPNSIEELNGLEQRHSVVMLYLWLSYRFPETFSDVSTALVLKQECERQIQYGLTELNAERQKKFFGYEGATGKKRKEFIEEKIITSFFDPFAVQSIKDPNLHDKKNLNFRY</sequence>
<keyword evidence="7" id="KW-0809">Transit peptide</keyword>
<evidence type="ECO:0000256" key="2">
    <source>
        <dbReference type="ARBA" id="ARBA00012552"/>
    </source>
</evidence>
<evidence type="ECO:0000256" key="7">
    <source>
        <dbReference type="ARBA" id="ARBA00022946"/>
    </source>
</evidence>
<dbReference type="InterPro" id="IPR014001">
    <property type="entry name" value="Helicase_ATP-bd"/>
</dbReference>
<keyword evidence="3" id="KW-0547">Nucleotide-binding</keyword>
<accession>A0AAD5U8A1</accession>
<gene>
    <name evidence="12" type="primary">SUV3</name>
    <name evidence="12" type="ORF">HK099_006720</name>
</gene>
<dbReference type="AlphaFoldDB" id="A0AAD5U8A1"/>
<dbReference type="PROSITE" id="PS51194">
    <property type="entry name" value="HELICASE_CTER"/>
    <property type="match status" value="1"/>
</dbReference>
<dbReference type="GO" id="GO:0045025">
    <property type="term" value="C:mitochondrial degradosome"/>
    <property type="evidence" value="ECO:0007669"/>
    <property type="project" value="TreeGrafter"/>
</dbReference>
<dbReference type="PROSITE" id="PS51192">
    <property type="entry name" value="HELICASE_ATP_BIND_1"/>
    <property type="match status" value="1"/>
</dbReference>
<dbReference type="Gene3D" id="1.20.58.1080">
    <property type="match status" value="1"/>
</dbReference>
<dbReference type="GO" id="GO:0003724">
    <property type="term" value="F:RNA helicase activity"/>
    <property type="evidence" value="ECO:0007669"/>
    <property type="project" value="UniProtKB-EC"/>
</dbReference>
<evidence type="ECO:0000313" key="12">
    <source>
        <dbReference type="EMBL" id="KAJ3228095.1"/>
    </source>
</evidence>
<evidence type="ECO:0000259" key="10">
    <source>
        <dbReference type="PROSITE" id="PS51192"/>
    </source>
</evidence>
<comment type="subcellular location">
    <subcellularLocation>
        <location evidence="1">Mitochondrion</location>
    </subcellularLocation>
</comment>
<feature type="domain" description="Helicase ATP-binding" evidence="10">
    <location>
        <begin position="143"/>
        <end position="259"/>
    </location>
</feature>
<dbReference type="InterPro" id="IPR001650">
    <property type="entry name" value="Helicase_C-like"/>
</dbReference>
<dbReference type="GO" id="GO:0016787">
    <property type="term" value="F:hydrolase activity"/>
    <property type="evidence" value="ECO:0007669"/>
    <property type="project" value="UniProtKB-KW"/>
</dbReference>
<dbReference type="Proteomes" id="UP001211065">
    <property type="component" value="Unassembled WGS sequence"/>
</dbReference>
<dbReference type="Pfam" id="PF22527">
    <property type="entry name" value="DEXQc_Suv3"/>
    <property type="match status" value="1"/>
</dbReference>
<name>A0AAD5U8A1_9FUNG</name>
<protein>
    <recommendedName>
        <fullName evidence="2">RNA helicase</fullName>
        <ecNumber evidence="2">3.6.4.13</ecNumber>
    </recommendedName>
</protein>
<dbReference type="Pfam" id="PF00271">
    <property type="entry name" value="Helicase_C"/>
    <property type="match status" value="1"/>
</dbReference>
<evidence type="ECO:0000313" key="13">
    <source>
        <dbReference type="Proteomes" id="UP001211065"/>
    </source>
</evidence>
<evidence type="ECO:0000256" key="6">
    <source>
        <dbReference type="ARBA" id="ARBA00022840"/>
    </source>
</evidence>
<dbReference type="InterPro" id="IPR044774">
    <property type="entry name" value="Suv3_DEXQc"/>
</dbReference>
<keyword evidence="4" id="KW-0378">Hydrolase</keyword>
<dbReference type="InterPro" id="IPR055206">
    <property type="entry name" value="DEXQc_SUV3"/>
</dbReference>
<evidence type="ECO:0000256" key="9">
    <source>
        <dbReference type="ARBA" id="ARBA00047984"/>
    </source>
</evidence>
<comment type="catalytic activity">
    <reaction evidence="9">
        <text>ATP + H2O = ADP + phosphate + H(+)</text>
        <dbReference type="Rhea" id="RHEA:13065"/>
        <dbReference type="ChEBI" id="CHEBI:15377"/>
        <dbReference type="ChEBI" id="CHEBI:15378"/>
        <dbReference type="ChEBI" id="CHEBI:30616"/>
        <dbReference type="ChEBI" id="CHEBI:43474"/>
        <dbReference type="ChEBI" id="CHEBI:456216"/>
        <dbReference type="EC" id="3.6.4.13"/>
    </reaction>
</comment>
<dbReference type="Pfam" id="PF12513">
    <property type="entry name" value="SUV3_C"/>
    <property type="match status" value="1"/>
</dbReference>
<dbReference type="FunFam" id="3.40.50.300:FF:000957">
    <property type="entry name" value="ATP-dependent RNA helicase SUV3L, mitochondrial"/>
    <property type="match status" value="1"/>
</dbReference>
<keyword evidence="6" id="KW-0067">ATP-binding</keyword>
<dbReference type="Gene3D" id="1.20.272.40">
    <property type="match status" value="1"/>
</dbReference>
<dbReference type="InterPro" id="IPR022192">
    <property type="entry name" value="SUV3_C"/>
</dbReference>
<dbReference type="PANTHER" id="PTHR12131">
    <property type="entry name" value="ATP-DEPENDENT RNA AND DNA HELICASE"/>
    <property type="match status" value="1"/>
</dbReference>
<dbReference type="EMBL" id="JADGJW010000006">
    <property type="protein sequence ID" value="KAJ3228095.1"/>
    <property type="molecule type" value="Genomic_DNA"/>
</dbReference>
<keyword evidence="5 12" id="KW-0347">Helicase</keyword>
<dbReference type="SMART" id="SM00487">
    <property type="entry name" value="DEXDc"/>
    <property type="match status" value="1"/>
</dbReference>
<dbReference type="SUPFAM" id="SSF52540">
    <property type="entry name" value="P-loop containing nucleoside triphosphate hydrolases"/>
    <property type="match status" value="1"/>
</dbReference>
<evidence type="ECO:0000256" key="5">
    <source>
        <dbReference type="ARBA" id="ARBA00022806"/>
    </source>
</evidence>
<evidence type="ECO:0000256" key="4">
    <source>
        <dbReference type="ARBA" id="ARBA00022801"/>
    </source>
</evidence>
<keyword evidence="8" id="KW-0496">Mitochondrion</keyword>
<dbReference type="Gene3D" id="3.40.50.300">
    <property type="entry name" value="P-loop containing nucleotide triphosphate hydrolases"/>
    <property type="match status" value="2"/>
</dbReference>
<organism evidence="12 13">
    <name type="scientific">Clydaea vesicula</name>
    <dbReference type="NCBI Taxonomy" id="447962"/>
    <lineage>
        <taxon>Eukaryota</taxon>
        <taxon>Fungi</taxon>
        <taxon>Fungi incertae sedis</taxon>
        <taxon>Chytridiomycota</taxon>
        <taxon>Chytridiomycota incertae sedis</taxon>
        <taxon>Chytridiomycetes</taxon>
        <taxon>Lobulomycetales</taxon>
        <taxon>Lobulomycetaceae</taxon>
        <taxon>Clydaea</taxon>
    </lineage>
</organism>
<evidence type="ECO:0000256" key="1">
    <source>
        <dbReference type="ARBA" id="ARBA00004173"/>
    </source>
</evidence>
<keyword evidence="13" id="KW-1185">Reference proteome</keyword>